<proteinExistence type="predicted"/>
<gene>
    <name evidence="3" type="ORF">OJ254_28290</name>
</gene>
<dbReference type="InterPro" id="IPR024983">
    <property type="entry name" value="CHAT_dom"/>
</dbReference>
<evidence type="ECO:0000256" key="1">
    <source>
        <dbReference type="SAM" id="MobiDB-lite"/>
    </source>
</evidence>
<accession>A0ABY6PI62</accession>
<dbReference type="Gene3D" id="1.25.40.10">
    <property type="entry name" value="Tetratricopeptide repeat domain"/>
    <property type="match status" value="1"/>
</dbReference>
<sequence length="1084" mass="119532">MPEQQTPRVVEDFRAALHSMKDLNAWLECHDEGLDELCVWARNNDSELLRELPRQPEVRVTFQRRAEDAWRNTLSSSRVSFWIAEELLCGGGLPPSKSRWVKGILGKGSGVRRLAVYSDLTDMLRPIYGTGRARRGIQRGGWVYLLADAGRSAFDLERPEVAVPLYDEAWEARQALRPGTPATAKAIARIAIRYAMAIGYLSDSDATIGFFDIALDRFQESRSLLLSHVPNPELASEFLEIAIGTDEVWRNRRKRRHVGLLTSAEHRLQAFHVAEGDLWATTGRASSAVRPGDYDYASLPKDKRPKAARYLLNTTGAAEDAGDFDVALTCARKALTLSERSPDRLKSRLALIRLERDRTAMIASYEQLLRDLVFGDENSPAQHSATIRKQLSDAAGEMSKVLARLERPTASWFWSRLSKDLRSRFPREAPSAGRGDRDSNTPPALDIAEAESSRPVRATGRAGPSSPAPSHRADEGWEQRLADRVHTEHTHGLVLTLLGLANRHPQEVPPTSSLLERLAVADRWRPARRGTRASRLPVDQCRSGTDVVRVCTEIADEFAQGYAPLYRPELLIRLLENGGLAQEQRHAVAEETYQAGLEAGRPRESIKALLELIRLRHQRGRPDAARKINDLAAVACDLIQGSLERAHGTADLIDIAQSLTAVSNQLAGLLALQGHEEWAFKAAHAPIGALSRAFVDSPDLIQEYELAEQRQHRGTPDASQQLFAMMLDRLRTGGESHRSKASPKLADVAAPFGSPVTIVQLLRSPQYGAWALGADLTNGDCQYWSCRIEVTPPLLNVLREAIETWTGSQHGQDYLLEDLRRLHATVVHPWIGRITEGAAVVFIPHRAFSGLPLHAALGPDGHLVEQHRVGYLPNFESPPSGASIPQTAFIGGWDNSIKAVDEARVLTPQVEDEFGFDVVSPHQAADARECLLGHTAEWGIVHIVAHGEFYRWPLSSTSKLRLLDGVTVSASEWLHSGCGASLIFLNACTVGRQAPHAGDLNGFPLALRVRGAVAEVSCLTPVTASAAYEFAVTFYSKFVSHDTLTAYQSACQEAISQEKPPRNWIPYLHVGFPVSLNTPRGIPA</sequence>
<dbReference type="Pfam" id="PF12770">
    <property type="entry name" value="CHAT"/>
    <property type="match status" value="1"/>
</dbReference>
<evidence type="ECO:0000313" key="4">
    <source>
        <dbReference type="Proteomes" id="UP001164959"/>
    </source>
</evidence>
<evidence type="ECO:0000313" key="3">
    <source>
        <dbReference type="EMBL" id="UZJ33461.1"/>
    </source>
</evidence>
<dbReference type="Proteomes" id="UP001164959">
    <property type="component" value="Chromosome"/>
</dbReference>
<dbReference type="RefSeq" id="WP_265364638.1">
    <property type="nucleotide sequence ID" value="NZ_CP110636.1"/>
</dbReference>
<protein>
    <submittedName>
        <fullName evidence="3">CHAT domain-containing protein</fullName>
    </submittedName>
</protein>
<evidence type="ECO:0000259" key="2">
    <source>
        <dbReference type="Pfam" id="PF12770"/>
    </source>
</evidence>
<organism evidence="3 4">
    <name type="scientific">Streptomyces endophytica</name>
    <dbReference type="NCBI Taxonomy" id="2991496"/>
    <lineage>
        <taxon>Bacteria</taxon>
        <taxon>Bacillati</taxon>
        <taxon>Actinomycetota</taxon>
        <taxon>Actinomycetes</taxon>
        <taxon>Kitasatosporales</taxon>
        <taxon>Streptomycetaceae</taxon>
        <taxon>Streptomyces</taxon>
    </lineage>
</organism>
<name>A0ABY6PI62_9ACTN</name>
<keyword evidence="4" id="KW-1185">Reference proteome</keyword>
<reference evidence="3" key="1">
    <citation type="submission" date="2022-11" db="EMBL/GenBank/DDBJ databases">
        <title>Identification and genomic analyses of a novel endophytic actinobacterium Streptomyces endophytica sp. nov. with potential for biocontrol of Yam anthracnose.</title>
        <authorList>
            <person name="Huang X."/>
        </authorList>
    </citation>
    <scope>NUCLEOTIDE SEQUENCE</scope>
    <source>
        <strain evidence="3">HNM0140</strain>
    </source>
</reference>
<feature type="domain" description="CHAT" evidence="2">
    <location>
        <begin position="818"/>
        <end position="1071"/>
    </location>
</feature>
<feature type="region of interest" description="Disordered" evidence="1">
    <location>
        <begin position="426"/>
        <end position="474"/>
    </location>
</feature>
<dbReference type="InterPro" id="IPR011990">
    <property type="entry name" value="TPR-like_helical_dom_sf"/>
</dbReference>
<dbReference type="EMBL" id="CP110636">
    <property type="protein sequence ID" value="UZJ33461.1"/>
    <property type="molecule type" value="Genomic_DNA"/>
</dbReference>